<keyword evidence="8" id="KW-0328">Glycosyltransferase</keyword>
<comment type="pathway">
    <text evidence="7">Protein modification; protein glycosylation.</text>
</comment>
<dbReference type="Proteomes" id="UP001152795">
    <property type="component" value="Unassembled WGS sequence"/>
</dbReference>
<dbReference type="OrthoDB" id="2014333at2759"/>
<dbReference type="PANTHER" id="PTHR16433">
    <property type="entry name" value="DOLICHOL-PHOSPHATE MANNOSYLTRANSFERASE SUBUNIT 3"/>
    <property type="match status" value="1"/>
</dbReference>
<keyword evidence="8" id="KW-0808">Transferase</keyword>
<dbReference type="EMBL" id="CACRXK020000342">
    <property type="protein sequence ID" value="CAB3980985.1"/>
    <property type="molecule type" value="Genomic_DNA"/>
</dbReference>
<dbReference type="Pfam" id="PF08285">
    <property type="entry name" value="DPM3"/>
    <property type="match status" value="1"/>
</dbReference>
<keyword evidence="5 7" id="KW-1133">Transmembrane helix</keyword>
<comment type="subunit">
    <text evidence="7">Component of the dolichol-phosphate mannose (DPM) synthase complex.</text>
</comment>
<evidence type="ECO:0000256" key="4">
    <source>
        <dbReference type="ARBA" id="ARBA00022824"/>
    </source>
</evidence>
<comment type="subcellular location">
    <subcellularLocation>
        <location evidence="1 7">Endoplasmic reticulum membrane</location>
        <topology evidence="1 7">Multi-pass membrane protein</topology>
    </subcellularLocation>
</comment>
<proteinExistence type="inferred from homology"/>
<evidence type="ECO:0000256" key="5">
    <source>
        <dbReference type="ARBA" id="ARBA00022989"/>
    </source>
</evidence>
<comment type="similarity">
    <text evidence="2 7">Belongs to the DPM3 family.</text>
</comment>
<comment type="caution">
    <text evidence="8">The sequence shown here is derived from an EMBL/GenBank/DDBJ whole genome shotgun (WGS) entry which is preliminary data.</text>
</comment>
<evidence type="ECO:0000313" key="8">
    <source>
        <dbReference type="EMBL" id="CAB3980985.1"/>
    </source>
</evidence>
<name>A0A6S7FMJ6_PARCT</name>
<evidence type="ECO:0000256" key="1">
    <source>
        <dbReference type="ARBA" id="ARBA00004477"/>
    </source>
</evidence>
<keyword evidence="4 7" id="KW-0256">Endoplasmic reticulum</keyword>
<keyword evidence="9" id="KW-1185">Reference proteome</keyword>
<dbReference type="AlphaFoldDB" id="A0A6S7FMJ6"/>
<dbReference type="GO" id="GO:0016757">
    <property type="term" value="F:glycosyltransferase activity"/>
    <property type="evidence" value="ECO:0007669"/>
    <property type="project" value="UniProtKB-KW"/>
</dbReference>
<accession>A0A6S7FMJ6</accession>
<reference evidence="8" key="1">
    <citation type="submission" date="2020-04" db="EMBL/GenBank/DDBJ databases">
        <authorList>
            <person name="Alioto T."/>
            <person name="Alioto T."/>
            <person name="Gomez Garrido J."/>
        </authorList>
    </citation>
    <scope>NUCLEOTIDE SEQUENCE</scope>
    <source>
        <strain evidence="8">A484AB</strain>
    </source>
</reference>
<sequence>MTKLLQWLCFLGLIFTIWISLLTDILPFKISKNVKDVVLPFPFYMVIVFGCYSLIVIGYRVLTFNDCEDAAESLRKEIQEARKDLSKKGFKFE</sequence>
<gene>
    <name evidence="8" type="ORF">PACLA_8A008131</name>
</gene>
<keyword evidence="3 7" id="KW-0812">Transmembrane</keyword>
<evidence type="ECO:0000256" key="2">
    <source>
        <dbReference type="ARBA" id="ARBA00010430"/>
    </source>
</evidence>
<dbReference type="GO" id="GO:0006506">
    <property type="term" value="P:GPI anchor biosynthetic process"/>
    <property type="evidence" value="ECO:0007669"/>
    <property type="project" value="TreeGrafter"/>
</dbReference>
<evidence type="ECO:0000313" key="9">
    <source>
        <dbReference type="Proteomes" id="UP001152795"/>
    </source>
</evidence>
<feature type="transmembrane region" description="Helical" evidence="7">
    <location>
        <begin position="43"/>
        <end position="62"/>
    </location>
</feature>
<evidence type="ECO:0000256" key="6">
    <source>
        <dbReference type="ARBA" id="ARBA00023136"/>
    </source>
</evidence>
<keyword evidence="6 7" id="KW-0472">Membrane</keyword>
<evidence type="ECO:0000256" key="3">
    <source>
        <dbReference type="ARBA" id="ARBA00022692"/>
    </source>
</evidence>
<dbReference type="GO" id="GO:0033185">
    <property type="term" value="C:dolichol-phosphate-mannose synthase complex"/>
    <property type="evidence" value="ECO:0007669"/>
    <property type="project" value="TreeGrafter"/>
</dbReference>
<dbReference type="UniPathway" id="UPA00378"/>
<comment type="caution">
    <text evidence="7">Lacks conserved residue(s) required for the propagation of feature annotation.</text>
</comment>
<organism evidence="8 9">
    <name type="scientific">Paramuricea clavata</name>
    <name type="common">Red gorgonian</name>
    <name type="synonym">Violescent sea-whip</name>
    <dbReference type="NCBI Taxonomy" id="317549"/>
    <lineage>
        <taxon>Eukaryota</taxon>
        <taxon>Metazoa</taxon>
        <taxon>Cnidaria</taxon>
        <taxon>Anthozoa</taxon>
        <taxon>Octocorallia</taxon>
        <taxon>Malacalcyonacea</taxon>
        <taxon>Plexauridae</taxon>
        <taxon>Paramuricea</taxon>
    </lineage>
</organism>
<dbReference type="PANTHER" id="PTHR16433:SF0">
    <property type="entry name" value="DOLICHOL-PHOSPHATE MANNOSYLTRANSFERASE SUBUNIT 3"/>
    <property type="match status" value="1"/>
</dbReference>
<protein>
    <recommendedName>
        <fullName evidence="7">Dolichol-phosphate mannosyltransferase subunit 3</fullName>
    </recommendedName>
</protein>
<evidence type="ECO:0000256" key="7">
    <source>
        <dbReference type="RuleBase" id="RU365085"/>
    </source>
</evidence>
<dbReference type="GO" id="GO:0005789">
    <property type="term" value="C:endoplasmic reticulum membrane"/>
    <property type="evidence" value="ECO:0007669"/>
    <property type="project" value="UniProtKB-SubCell"/>
</dbReference>
<dbReference type="InterPro" id="IPR013174">
    <property type="entry name" value="DPM3"/>
</dbReference>
<comment type="function">
    <text evidence="7">Stabilizer subunit of the dolichol-phosphate mannose (DPM) synthase complex; tethers catalytic subunit to the ER.</text>
</comment>